<name>A0A409WMA9_PSICY</name>
<dbReference type="Proteomes" id="UP000283269">
    <property type="component" value="Unassembled WGS sequence"/>
</dbReference>
<comment type="caution">
    <text evidence="4">The sequence shown here is derived from an EMBL/GenBank/DDBJ whole genome shotgun (WGS) entry which is preliminary data.</text>
</comment>
<dbReference type="InterPro" id="IPR013785">
    <property type="entry name" value="Aldolase_TIM"/>
</dbReference>
<gene>
    <name evidence="4" type="ORF">CVT25_003207</name>
</gene>
<dbReference type="SUPFAM" id="SSF51412">
    <property type="entry name" value="Inosine monophosphate dehydrogenase (IMPDH)"/>
    <property type="match status" value="1"/>
</dbReference>
<keyword evidence="2" id="KW-0288">FMN</keyword>
<dbReference type="CDD" id="cd04730">
    <property type="entry name" value="NPD_like"/>
    <property type="match status" value="1"/>
</dbReference>
<dbReference type="Pfam" id="PF03060">
    <property type="entry name" value="NMO"/>
    <property type="match status" value="1"/>
</dbReference>
<dbReference type="PANTHER" id="PTHR32332:SF31">
    <property type="entry name" value="2-NITROPROPANE DIOXYGENASE FAMILY, PUTATIVE (AFU_ORTHOLOGUE AFUA_2G09850)-RELATED"/>
    <property type="match status" value="1"/>
</dbReference>
<dbReference type="OrthoDB" id="2349068at2759"/>
<proteinExistence type="predicted"/>
<dbReference type="InterPro" id="IPR004136">
    <property type="entry name" value="NMO"/>
</dbReference>
<organism evidence="4 5">
    <name type="scientific">Psilocybe cyanescens</name>
    <dbReference type="NCBI Taxonomy" id="93625"/>
    <lineage>
        <taxon>Eukaryota</taxon>
        <taxon>Fungi</taxon>
        <taxon>Dikarya</taxon>
        <taxon>Basidiomycota</taxon>
        <taxon>Agaricomycotina</taxon>
        <taxon>Agaricomycetes</taxon>
        <taxon>Agaricomycetidae</taxon>
        <taxon>Agaricales</taxon>
        <taxon>Agaricineae</taxon>
        <taxon>Strophariaceae</taxon>
        <taxon>Psilocybe</taxon>
    </lineage>
</organism>
<evidence type="ECO:0000256" key="2">
    <source>
        <dbReference type="ARBA" id="ARBA00022643"/>
    </source>
</evidence>
<evidence type="ECO:0000313" key="4">
    <source>
        <dbReference type="EMBL" id="PPQ79619.1"/>
    </source>
</evidence>
<evidence type="ECO:0000256" key="1">
    <source>
        <dbReference type="ARBA" id="ARBA00022630"/>
    </source>
</evidence>
<dbReference type="EMBL" id="NHYD01003370">
    <property type="protein sequence ID" value="PPQ79619.1"/>
    <property type="molecule type" value="Genomic_DNA"/>
</dbReference>
<keyword evidence="5" id="KW-1185">Reference proteome</keyword>
<dbReference type="InParanoid" id="A0A409WMA9"/>
<keyword evidence="1" id="KW-0285">Flavoprotein</keyword>
<dbReference type="GO" id="GO:0018580">
    <property type="term" value="F:nitronate monooxygenase activity"/>
    <property type="evidence" value="ECO:0007669"/>
    <property type="project" value="InterPro"/>
</dbReference>
<evidence type="ECO:0000313" key="5">
    <source>
        <dbReference type="Proteomes" id="UP000283269"/>
    </source>
</evidence>
<dbReference type="Gene3D" id="3.20.20.70">
    <property type="entry name" value="Aldolase class I"/>
    <property type="match status" value="1"/>
</dbReference>
<accession>A0A409WMA9</accession>
<keyword evidence="3" id="KW-0560">Oxidoreductase</keyword>
<reference evidence="4 5" key="1">
    <citation type="journal article" date="2018" name="Evol. Lett.">
        <title>Horizontal gene cluster transfer increased hallucinogenic mushroom diversity.</title>
        <authorList>
            <person name="Reynolds H.T."/>
            <person name="Vijayakumar V."/>
            <person name="Gluck-Thaler E."/>
            <person name="Korotkin H.B."/>
            <person name="Matheny P.B."/>
            <person name="Slot J.C."/>
        </authorList>
    </citation>
    <scope>NUCLEOTIDE SEQUENCE [LARGE SCALE GENOMIC DNA]</scope>
    <source>
        <strain evidence="4 5">2631</strain>
    </source>
</reference>
<dbReference type="AlphaFoldDB" id="A0A409WMA9"/>
<dbReference type="STRING" id="93625.A0A409WMA9"/>
<evidence type="ECO:0000256" key="3">
    <source>
        <dbReference type="ARBA" id="ARBA00023002"/>
    </source>
</evidence>
<dbReference type="PANTHER" id="PTHR32332">
    <property type="entry name" value="2-NITROPROPANE DIOXYGENASE"/>
    <property type="match status" value="1"/>
</dbReference>
<protein>
    <submittedName>
        <fullName evidence="4">Uncharacterized protein</fullName>
    </submittedName>
</protein>
<sequence length="350" mass="37231">MTALKLNPIYTPLAKLLKIDVPIILAPMALANTETLASAVSATGAFGFMGAGFLSPSELKQKLTLIRERLSVNAEDPVPIGVGFIGWVLEKTEDAEDPRIRAVLEQKVAAIWLAFGSRLGQYVEQIRAYDAKREHKTVVFTIVNSVEEALRAANKWKVDVVVAQGIESGGHGGSEAPPLLTLLQAVIDALPLHGPLIVAAGGVSTGKQIAALLTMGVSGVVLGTRFLFTDECGYTPEKKDVLLKAGMNSTVRGIAFDEVGRTMGWPPKQDGRAISNNIIEDVEEGLDLDQRLRRFDESASAGDSSRLVVWAGVGVALTSKIAPAADVVRELSAETYASLHSAPKLLQASV</sequence>